<keyword evidence="3" id="KW-1185">Reference proteome</keyword>
<proteinExistence type="predicted"/>
<dbReference type="EMBL" id="AATQ01000013">
    <property type="protein sequence ID" value="EAU46545.1"/>
    <property type="molecule type" value="Genomic_DNA"/>
</dbReference>
<comment type="caution">
    <text evidence="2">The sequence shown here is derived from an EMBL/GenBank/DDBJ whole genome shotgun (WGS) entry which is preliminary data.</text>
</comment>
<dbReference type="PANTHER" id="PTHR33490:SF7">
    <property type="entry name" value="BLR2979 PROTEIN"/>
    <property type="match status" value="1"/>
</dbReference>
<dbReference type="Pfam" id="PF08379">
    <property type="entry name" value="Bact_transglu_N"/>
    <property type="match status" value="1"/>
</dbReference>
<dbReference type="SUPFAM" id="SSF54001">
    <property type="entry name" value="Cysteine proteinases"/>
    <property type="match status" value="1"/>
</dbReference>
<dbReference type="Gene3D" id="3.10.620.30">
    <property type="match status" value="1"/>
</dbReference>
<dbReference type="PANTHER" id="PTHR33490">
    <property type="entry name" value="BLR5614 PROTEIN-RELATED"/>
    <property type="match status" value="1"/>
</dbReference>
<evidence type="ECO:0000259" key="1">
    <source>
        <dbReference type="SMART" id="SM00460"/>
    </source>
</evidence>
<protein>
    <submittedName>
        <fullName evidence="2">Putative transglutaminase-like protein</fullName>
    </submittedName>
</protein>
<dbReference type="Proteomes" id="UP000006230">
    <property type="component" value="Unassembled WGS sequence"/>
</dbReference>
<dbReference type="HOGENOM" id="CLU_008973_0_0_5"/>
<reference evidence="2 3" key="1">
    <citation type="journal article" date="2010" name="J. Bacteriol.">
        <title>Genome sequences of Pelagibaca bermudensis HTCC2601T and Maritimibacter alkaliphilus HTCC2654T, the type strains of two marine Roseobacter genera.</title>
        <authorList>
            <person name="Thrash J.C."/>
            <person name="Cho J.C."/>
            <person name="Ferriera S."/>
            <person name="Johnson J."/>
            <person name="Vergin K.L."/>
            <person name="Giovannoni S.J."/>
        </authorList>
    </citation>
    <scope>NUCLEOTIDE SEQUENCE [LARGE SCALE GENOMIC DNA]</scope>
    <source>
        <strain evidence="3">DSM 26914 / JCM 13377 / KCTC 12554 / HTCC2601</strain>
    </source>
</reference>
<gene>
    <name evidence="2" type="ORF">R2601_18835</name>
</gene>
<dbReference type="InterPro" id="IPR013589">
    <property type="entry name" value="Bac_transglu_N"/>
</dbReference>
<evidence type="ECO:0000313" key="2">
    <source>
        <dbReference type="EMBL" id="EAU46545.1"/>
    </source>
</evidence>
<dbReference type="eggNOG" id="COG1305">
    <property type="taxonomic scope" value="Bacteria"/>
</dbReference>
<sequence length="294" mass="31957">MPMSQTYDITLRIAYSYQSPAAASRTLLRMLPRTLPDQQLLYGVVTTDPAPDHRIDDLDFFGNPCTELAHERRLTEIDFLFKGRVLCHEPSRGLDLSCALEDVPREVAQIQSIAPESPHHFLGASPRLRPEPEIAAFVRDCVSPGLSALAAVDAVSAALHEAFAFDPGATEVTTTPIEAFRARRGVCQDISHVMITGLRAIGIPAGYVSGFLRTIPPKGQKRLEGADAMHAWVRAWCGAETGWVAFDPTNAIRAGTDHVTVAFGRDYSDVAPVKGSLRSSGSHKTTHHVDVVPV</sequence>
<dbReference type="InterPro" id="IPR038765">
    <property type="entry name" value="Papain-like_cys_pep_sf"/>
</dbReference>
<feature type="domain" description="Transglutaminase-like" evidence="1">
    <location>
        <begin position="179"/>
        <end position="250"/>
    </location>
</feature>
<dbReference type="InterPro" id="IPR002931">
    <property type="entry name" value="Transglutaminase-like"/>
</dbReference>
<dbReference type="Pfam" id="PF01841">
    <property type="entry name" value="Transglut_core"/>
    <property type="match status" value="1"/>
</dbReference>
<name>Q0FQY7_SALBH</name>
<dbReference type="SMART" id="SM00460">
    <property type="entry name" value="TGc"/>
    <property type="match status" value="1"/>
</dbReference>
<accession>Q0FQY7</accession>
<organism evidence="2 3">
    <name type="scientific">Salipiger bermudensis (strain DSM 26914 / JCM 13377 / KCTC 12554 / HTCC2601)</name>
    <name type="common">Pelagibaca bermudensis</name>
    <dbReference type="NCBI Taxonomy" id="314265"/>
    <lineage>
        <taxon>Bacteria</taxon>
        <taxon>Pseudomonadati</taxon>
        <taxon>Pseudomonadota</taxon>
        <taxon>Alphaproteobacteria</taxon>
        <taxon>Rhodobacterales</taxon>
        <taxon>Roseobacteraceae</taxon>
        <taxon>Salipiger</taxon>
    </lineage>
</organism>
<dbReference type="STRING" id="314265.R2601_18835"/>
<dbReference type="AlphaFoldDB" id="Q0FQY7"/>
<evidence type="ECO:0000313" key="3">
    <source>
        <dbReference type="Proteomes" id="UP000006230"/>
    </source>
</evidence>